<dbReference type="Gene3D" id="3.20.20.70">
    <property type="entry name" value="Aldolase class I"/>
    <property type="match status" value="1"/>
</dbReference>
<evidence type="ECO:0000259" key="6">
    <source>
        <dbReference type="Pfam" id="PF04055"/>
    </source>
</evidence>
<evidence type="ECO:0000256" key="2">
    <source>
        <dbReference type="ARBA" id="ARBA00022723"/>
    </source>
</evidence>
<feature type="domain" description="Radical SAM core" evidence="6">
    <location>
        <begin position="13"/>
        <end position="89"/>
    </location>
</feature>
<dbReference type="GO" id="GO:0003824">
    <property type="term" value="F:catalytic activity"/>
    <property type="evidence" value="ECO:0007669"/>
    <property type="project" value="InterPro"/>
</dbReference>
<dbReference type="CDD" id="cd01335">
    <property type="entry name" value="Radical_SAM"/>
    <property type="match status" value="1"/>
</dbReference>
<organism evidence="7">
    <name type="scientific">marine sediment metagenome</name>
    <dbReference type="NCBI Taxonomy" id="412755"/>
    <lineage>
        <taxon>unclassified sequences</taxon>
        <taxon>metagenomes</taxon>
        <taxon>ecological metagenomes</taxon>
    </lineage>
</organism>
<protein>
    <recommendedName>
        <fullName evidence="6">Radical SAM core domain-containing protein</fullName>
    </recommendedName>
</protein>
<gene>
    <name evidence="7" type="ORF">S06H3_15277</name>
</gene>
<feature type="compositionally biased region" description="Polar residues" evidence="5">
    <location>
        <begin position="183"/>
        <end position="196"/>
    </location>
</feature>
<dbReference type="Pfam" id="PF04055">
    <property type="entry name" value="Radical_SAM"/>
    <property type="match status" value="1"/>
</dbReference>
<proteinExistence type="predicted"/>
<dbReference type="SUPFAM" id="SSF102114">
    <property type="entry name" value="Radical SAM enzymes"/>
    <property type="match status" value="1"/>
</dbReference>
<keyword evidence="1" id="KW-0949">S-adenosyl-L-methionine</keyword>
<name>X1KPH5_9ZZZZ</name>
<dbReference type="InterPro" id="IPR007197">
    <property type="entry name" value="rSAM"/>
</dbReference>
<reference evidence="7" key="1">
    <citation type="journal article" date="2014" name="Front. Microbiol.">
        <title>High frequency of phylogenetically diverse reductive dehalogenase-homologous genes in deep subseafloor sedimentary metagenomes.</title>
        <authorList>
            <person name="Kawai M."/>
            <person name="Futagami T."/>
            <person name="Toyoda A."/>
            <person name="Takaki Y."/>
            <person name="Nishi S."/>
            <person name="Hori S."/>
            <person name="Arai W."/>
            <person name="Tsubouchi T."/>
            <person name="Morono Y."/>
            <person name="Uchiyama I."/>
            <person name="Ito T."/>
            <person name="Fujiyama A."/>
            <person name="Inagaki F."/>
            <person name="Takami H."/>
        </authorList>
    </citation>
    <scope>NUCLEOTIDE SEQUENCE</scope>
    <source>
        <strain evidence="7">Expedition CK06-06</strain>
    </source>
</reference>
<accession>X1KPH5</accession>
<keyword evidence="4" id="KW-0411">Iron-sulfur</keyword>
<dbReference type="InterPro" id="IPR013785">
    <property type="entry name" value="Aldolase_TIM"/>
</dbReference>
<feature type="region of interest" description="Disordered" evidence="5">
    <location>
        <begin position="176"/>
        <end position="196"/>
    </location>
</feature>
<dbReference type="GO" id="GO:0051536">
    <property type="term" value="F:iron-sulfur cluster binding"/>
    <property type="evidence" value="ECO:0007669"/>
    <property type="project" value="UniProtKB-KW"/>
</dbReference>
<keyword evidence="2" id="KW-0479">Metal-binding</keyword>
<sequence length="196" mass="21472">MQVKDAHNYLAEATAVSDLKSFMIFGGEPMLYPKRVIAIFNKASQFGIPKIEMITNGVWGKNKATAEKIARKLKAAGVNDLNISVDAFHLQFIPLEYPRNAALSSLKAGIENVTWNVAVIDSINASNEYDKKTAQILKTLQPIGLDIGTVRIVPAGRAIQNLRQYLTPTSLYGPCEEEPLEGNTLTNPESITIEPS</sequence>
<keyword evidence="3" id="KW-0408">Iron</keyword>
<evidence type="ECO:0000256" key="3">
    <source>
        <dbReference type="ARBA" id="ARBA00023004"/>
    </source>
</evidence>
<evidence type="ECO:0000256" key="4">
    <source>
        <dbReference type="ARBA" id="ARBA00023014"/>
    </source>
</evidence>
<feature type="non-terminal residue" evidence="7">
    <location>
        <position position="196"/>
    </location>
</feature>
<evidence type="ECO:0000313" key="7">
    <source>
        <dbReference type="EMBL" id="GAI08962.1"/>
    </source>
</evidence>
<evidence type="ECO:0000256" key="1">
    <source>
        <dbReference type="ARBA" id="ARBA00022691"/>
    </source>
</evidence>
<comment type="caution">
    <text evidence="7">The sequence shown here is derived from an EMBL/GenBank/DDBJ whole genome shotgun (WGS) entry which is preliminary data.</text>
</comment>
<dbReference type="EMBL" id="BARV01007510">
    <property type="protein sequence ID" value="GAI08962.1"/>
    <property type="molecule type" value="Genomic_DNA"/>
</dbReference>
<dbReference type="GO" id="GO:0046872">
    <property type="term" value="F:metal ion binding"/>
    <property type="evidence" value="ECO:0007669"/>
    <property type="project" value="UniProtKB-KW"/>
</dbReference>
<dbReference type="InterPro" id="IPR058240">
    <property type="entry name" value="rSAM_sf"/>
</dbReference>
<evidence type="ECO:0000256" key="5">
    <source>
        <dbReference type="SAM" id="MobiDB-lite"/>
    </source>
</evidence>
<dbReference type="AlphaFoldDB" id="X1KPH5"/>